<evidence type="ECO:0000259" key="1">
    <source>
        <dbReference type="SMART" id="SM00278"/>
    </source>
</evidence>
<dbReference type="InterPro" id="IPR004509">
    <property type="entry name" value="Competence_ComEA_HhH"/>
</dbReference>
<dbReference type="GO" id="GO:0015627">
    <property type="term" value="C:type II protein secretion system complex"/>
    <property type="evidence" value="ECO:0007669"/>
    <property type="project" value="TreeGrafter"/>
</dbReference>
<feature type="domain" description="Helix-hairpin-helix DNA-binding motif class 1" evidence="1">
    <location>
        <begin position="134"/>
        <end position="153"/>
    </location>
</feature>
<name>A0A7G9RYG7_9FIRM</name>
<dbReference type="RefSeq" id="WP_187533766.1">
    <property type="nucleotide sequence ID" value="NZ_CBCSHU010000005.1"/>
</dbReference>
<dbReference type="KEGG" id="eio:H9L01_09780"/>
<dbReference type="Pfam" id="PF12836">
    <property type="entry name" value="HHH_3"/>
    <property type="match status" value="1"/>
</dbReference>
<proteinExistence type="predicted"/>
<dbReference type="Proteomes" id="UP000515928">
    <property type="component" value="Chromosome"/>
</dbReference>
<feature type="domain" description="Helix-hairpin-helix DNA-binding motif class 1" evidence="1">
    <location>
        <begin position="104"/>
        <end position="123"/>
    </location>
</feature>
<dbReference type="InterPro" id="IPR010994">
    <property type="entry name" value="RuvA_2-like"/>
</dbReference>
<sequence length="156" mass="17319">MQRVFIFGILICLVILALLSLYDIHPIEDDENQITVSVVIDGNSVDVETEPFATIQEVIKDIDLPPNIDYEALNLNQVLFHRDVITLPVITVKQKVSINTASVEDLVDVPGIGPATAEAIVLYRSEIGQFQTLEDLMNVKGIGSKKFEKIKDLICL</sequence>
<dbReference type="AlphaFoldDB" id="A0A7G9RYG7"/>
<organism evidence="2 3">
    <name type="scientific">Erysipelothrix inopinata</name>
    <dbReference type="NCBI Taxonomy" id="225084"/>
    <lineage>
        <taxon>Bacteria</taxon>
        <taxon>Bacillati</taxon>
        <taxon>Bacillota</taxon>
        <taxon>Erysipelotrichia</taxon>
        <taxon>Erysipelotrichales</taxon>
        <taxon>Erysipelotrichaceae</taxon>
        <taxon>Erysipelothrix</taxon>
    </lineage>
</organism>
<dbReference type="InterPro" id="IPR051675">
    <property type="entry name" value="Endo/Exo/Phosphatase_dom_1"/>
</dbReference>
<dbReference type="GO" id="GO:0006281">
    <property type="term" value="P:DNA repair"/>
    <property type="evidence" value="ECO:0007669"/>
    <property type="project" value="InterPro"/>
</dbReference>
<dbReference type="GO" id="GO:0003677">
    <property type="term" value="F:DNA binding"/>
    <property type="evidence" value="ECO:0007669"/>
    <property type="project" value="InterPro"/>
</dbReference>
<evidence type="ECO:0000313" key="2">
    <source>
        <dbReference type="EMBL" id="QNN60642.1"/>
    </source>
</evidence>
<reference evidence="2 3" key="1">
    <citation type="submission" date="2020-08" db="EMBL/GenBank/DDBJ databases">
        <title>Genome sequence of Erysipelothrix inopinata DSM 15511T.</title>
        <authorList>
            <person name="Hyun D.-W."/>
            <person name="Bae J.-W."/>
        </authorList>
    </citation>
    <scope>NUCLEOTIDE SEQUENCE [LARGE SCALE GENOMIC DNA]</scope>
    <source>
        <strain evidence="2 3">DSM 15511</strain>
    </source>
</reference>
<accession>A0A7G9RYG7</accession>
<dbReference type="NCBIfam" id="TIGR00426">
    <property type="entry name" value="competence protein ComEA helix-hairpin-helix repeat region"/>
    <property type="match status" value="1"/>
</dbReference>
<dbReference type="GO" id="GO:0015628">
    <property type="term" value="P:protein secretion by the type II secretion system"/>
    <property type="evidence" value="ECO:0007669"/>
    <property type="project" value="TreeGrafter"/>
</dbReference>
<dbReference type="InterPro" id="IPR003583">
    <property type="entry name" value="Hlx-hairpin-Hlx_DNA-bd_motif"/>
</dbReference>
<dbReference type="PANTHER" id="PTHR21180">
    <property type="entry name" value="ENDONUCLEASE/EXONUCLEASE/PHOSPHATASE FAMILY DOMAIN-CONTAINING PROTEIN 1"/>
    <property type="match status" value="1"/>
</dbReference>
<dbReference type="SMART" id="SM00278">
    <property type="entry name" value="HhH1"/>
    <property type="match status" value="2"/>
</dbReference>
<dbReference type="Gene3D" id="1.10.150.320">
    <property type="entry name" value="Photosystem II 12 kDa extrinsic protein"/>
    <property type="match status" value="1"/>
</dbReference>
<dbReference type="PANTHER" id="PTHR21180:SF32">
    <property type="entry name" value="ENDONUCLEASE_EXONUCLEASE_PHOSPHATASE FAMILY DOMAIN-CONTAINING PROTEIN 1"/>
    <property type="match status" value="1"/>
</dbReference>
<dbReference type="SUPFAM" id="SSF47781">
    <property type="entry name" value="RuvA domain 2-like"/>
    <property type="match status" value="1"/>
</dbReference>
<gene>
    <name evidence="2" type="ORF">H9L01_09780</name>
</gene>
<protein>
    <submittedName>
        <fullName evidence="2">Helix-hairpin-helix domain-containing protein</fullName>
    </submittedName>
</protein>
<dbReference type="EMBL" id="CP060715">
    <property type="protein sequence ID" value="QNN60642.1"/>
    <property type="molecule type" value="Genomic_DNA"/>
</dbReference>
<evidence type="ECO:0000313" key="3">
    <source>
        <dbReference type="Proteomes" id="UP000515928"/>
    </source>
</evidence>
<keyword evidence="3" id="KW-1185">Reference proteome</keyword>